<feature type="signal peptide" evidence="1">
    <location>
        <begin position="1"/>
        <end position="19"/>
    </location>
</feature>
<dbReference type="Proteomes" id="UP001595906">
    <property type="component" value="Unassembled WGS sequence"/>
</dbReference>
<name>A0ABV8PQ47_9BACT</name>
<keyword evidence="3" id="KW-1185">Reference proteome</keyword>
<accession>A0ABV8PQ47</accession>
<reference evidence="3" key="1">
    <citation type="journal article" date="2019" name="Int. J. Syst. Evol. Microbiol.">
        <title>The Global Catalogue of Microorganisms (GCM) 10K type strain sequencing project: providing services to taxonomists for standard genome sequencing and annotation.</title>
        <authorList>
            <consortium name="The Broad Institute Genomics Platform"/>
            <consortium name="The Broad Institute Genome Sequencing Center for Infectious Disease"/>
            <person name="Wu L."/>
            <person name="Ma J."/>
        </authorList>
    </citation>
    <scope>NUCLEOTIDE SEQUENCE [LARGE SCALE GENOMIC DNA]</scope>
    <source>
        <strain evidence="3">CECT 8010</strain>
    </source>
</reference>
<dbReference type="RefSeq" id="WP_379011340.1">
    <property type="nucleotide sequence ID" value="NZ_JBHSDC010000001.1"/>
</dbReference>
<protein>
    <submittedName>
        <fullName evidence="2">DUF6588 family protein</fullName>
    </submittedName>
</protein>
<dbReference type="EMBL" id="JBHSDC010000001">
    <property type="protein sequence ID" value="MFC4230274.1"/>
    <property type="molecule type" value="Genomic_DNA"/>
</dbReference>
<evidence type="ECO:0000313" key="3">
    <source>
        <dbReference type="Proteomes" id="UP001595906"/>
    </source>
</evidence>
<sequence>MKKITILTVSVCASFIVKAQDFGSIVAASLPDANKYAAEYMRPFGESEIYNLSRGWFSTAKAHKLLGFDLSVSGQFALIPSGKENFTFKNSDYNSLKLSGTAATSATLPTFMGGATNQQITATTTVNGQTASATFTAPGGIGDDFKKNISFLPLASPLPVAQIGVGLFKHTDLKVRYFPKTSFNKVEVGVTGVALQHEFSNYLPFIKKIPFLHLSGLVGYTKSTASYKPVFNSGSSVQNPKGNAVADFDISAFTVQGIVSAKFAFLELYTSVGYISGKSNLNLKGDYTTTYQTIIGPQTVTATDPIALGYKANGVTNTWGARVNVFFFKLYADYTFANYNGTSVGAAFSFR</sequence>
<gene>
    <name evidence="2" type="ORF">ACFOW1_00120</name>
</gene>
<comment type="caution">
    <text evidence="2">The sequence shown here is derived from an EMBL/GenBank/DDBJ whole genome shotgun (WGS) entry which is preliminary data.</text>
</comment>
<evidence type="ECO:0000313" key="2">
    <source>
        <dbReference type="EMBL" id="MFC4230274.1"/>
    </source>
</evidence>
<dbReference type="InterPro" id="IPR046495">
    <property type="entry name" value="DUF6588"/>
</dbReference>
<keyword evidence="1" id="KW-0732">Signal</keyword>
<organism evidence="2 3">
    <name type="scientific">Parasediminibacterium paludis</name>
    <dbReference type="NCBI Taxonomy" id="908966"/>
    <lineage>
        <taxon>Bacteria</taxon>
        <taxon>Pseudomonadati</taxon>
        <taxon>Bacteroidota</taxon>
        <taxon>Chitinophagia</taxon>
        <taxon>Chitinophagales</taxon>
        <taxon>Chitinophagaceae</taxon>
        <taxon>Parasediminibacterium</taxon>
    </lineage>
</organism>
<evidence type="ECO:0000256" key="1">
    <source>
        <dbReference type="SAM" id="SignalP"/>
    </source>
</evidence>
<feature type="chain" id="PRO_5046831290" evidence="1">
    <location>
        <begin position="20"/>
        <end position="351"/>
    </location>
</feature>
<dbReference type="Pfam" id="PF20230">
    <property type="entry name" value="DUF6588"/>
    <property type="match status" value="1"/>
</dbReference>
<proteinExistence type="predicted"/>